<dbReference type="GO" id="GO:0103068">
    <property type="term" value="F:leukotriene C4 gamma-glutamyl transferase activity"/>
    <property type="evidence" value="ECO:0007669"/>
    <property type="project" value="UniProtKB-EC"/>
</dbReference>
<proteinExistence type="inferred from homology"/>
<feature type="binding site" evidence="10">
    <location>
        <begin position="411"/>
        <end position="413"/>
    </location>
    <ligand>
        <name>L-glutamate</name>
        <dbReference type="ChEBI" id="CHEBI:29985"/>
    </ligand>
</feature>
<dbReference type="AlphaFoldDB" id="A0A4Q0P9U3"/>
<accession>A0A4Q0P9U3</accession>
<keyword evidence="4 11" id="KW-0808">Transferase</keyword>
<dbReference type="InterPro" id="IPR055262">
    <property type="entry name" value="GGT_CS"/>
</dbReference>
<dbReference type="InterPro" id="IPR051792">
    <property type="entry name" value="GGT_bact"/>
</dbReference>
<comment type="PTM">
    <text evidence="11">Cleaved by autocatalysis into a large and a small subunit.</text>
</comment>
<reference evidence="12 13" key="1">
    <citation type="submission" date="2018-07" db="EMBL/GenBank/DDBJ databases">
        <title>Leeuwenhoekiella genomics.</title>
        <authorList>
            <person name="Tahon G."/>
            <person name="Willems A."/>
        </authorList>
    </citation>
    <scope>NUCLEOTIDE SEQUENCE [LARGE SCALE GENOMIC DNA]</scope>
    <source>
        <strain evidence="12 13">LMG 22550</strain>
    </source>
</reference>
<feature type="active site" description="Nucleophile" evidence="9">
    <location>
        <position position="393"/>
    </location>
</feature>
<evidence type="ECO:0000256" key="4">
    <source>
        <dbReference type="ARBA" id="ARBA00022679"/>
    </source>
</evidence>
<dbReference type="EC" id="2.3.2.2" evidence="11"/>
<dbReference type="OrthoDB" id="9781342at2"/>
<comment type="caution">
    <text evidence="12">The sequence shown here is derived from an EMBL/GenBank/DDBJ whole genome shotgun (WGS) entry which is preliminary data.</text>
</comment>
<evidence type="ECO:0000313" key="12">
    <source>
        <dbReference type="EMBL" id="RXG23580.1"/>
    </source>
</evidence>
<evidence type="ECO:0000256" key="11">
    <source>
        <dbReference type="RuleBase" id="RU368036"/>
    </source>
</evidence>
<dbReference type="PROSITE" id="PS51257">
    <property type="entry name" value="PROKAR_LIPOPROTEIN"/>
    <property type="match status" value="1"/>
</dbReference>
<keyword evidence="13" id="KW-1185">Reference proteome</keyword>
<keyword evidence="6 11" id="KW-0865">Zymogen</keyword>
<dbReference type="EMBL" id="QOVM01000002">
    <property type="protein sequence ID" value="RXG23580.1"/>
    <property type="molecule type" value="Genomic_DNA"/>
</dbReference>
<evidence type="ECO:0000256" key="7">
    <source>
        <dbReference type="ARBA" id="ARBA00023315"/>
    </source>
</evidence>
<dbReference type="PRINTS" id="PR01210">
    <property type="entry name" value="GGTRANSPTASE"/>
</dbReference>
<feature type="binding site" evidence="10">
    <location>
        <position position="435"/>
    </location>
    <ligand>
        <name>L-glutamate</name>
        <dbReference type="ChEBI" id="CHEBI:29985"/>
    </ligand>
</feature>
<dbReference type="SUPFAM" id="SSF56235">
    <property type="entry name" value="N-terminal nucleophile aminohydrolases (Ntn hydrolases)"/>
    <property type="match status" value="1"/>
</dbReference>
<evidence type="ECO:0000313" key="13">
    <source>
        <dbReference type="Proteomes" id="UP000289238"/>
    </source>
</evidence>
<comment type="pathway">
    <text evidence="11">Sulfur metabolism; glutathione metabolism.</text>
</comment>
<evidence type="ECO:0000256" key="5">
    <source>
        <dbReference type="ARBA" id="ARBA00022801"/>
    </source>
</evidence>
<dbReference type="PANTHER" id="PTHR43199:SF1">
    <property type="entry name" value="GLUTATHIONE HYDROLASE PROENZYME"/>
    <property type="match status" value="1"/>
</dbReference>
<keyword evidence="5 11" id="KW-0378">Hydrolase</keyword>
<dbReference type="Pfam" id="PF01019">
    <property type="entry name" value="G_glu_transpept"/>
    <property type="match status" value="1"/>
</dbReference>
<dbReference type="GO" id="GO:0006751">
    <property type="term" value="P:glutathione catabolic process"/>
    <property type="evidence" value="ECO:0007669"/>
    <property type="project" value="UniProtKB-UniRule"/>
</dbReference>
<dbReference type="RefSeq" id="WP_128757096.1">
    <property type="nucleotide sequence ID" value="NZ_QOVM01000002.1"/>
</dbReference>
<dbReference type="InterPro" id="IPR000101">
    <property type="entry name" value="GGT_peptidase"/>
</dbReference>
<dbReference type="NCBIfam" id="TIGR00066">
    <property type="entry name" value="g_glut_trans"/>
    <property type="match status" value="1"/>
</dbReference>
<evidence type="ECO:0000256" key="1">
    <source>
        <dbReference type="ARBA" id="ARBA00001049"/>
    </source>
</evidence>
<comment type="catalytic activity">
    <reaction evidence="1 11">
        <text>an S-substituted glutathione + H2O = an S-substituted L-cysteinylglycine + L-glutamate</text>
        <dbReference type="Rhea" id="RHEA:59468"/>
        <dbReference type="ChEBI" id="CHEBI:15377"/>
        <dbReference type="ChEBI" id="CHEBI:29985"/>
        <dbReference type="ChEBI" id="CHEBI:90779"/>
        <dbReference type="ChEBI" id="CHEBI:143103"/>
        <dbReference type="EC" id="3.4.19.13"/>
    </reaction>
</comment>
<organism evidence="12 13">
    <name type="scientific">Leeuwenhoekiella aequorea</name>
    <dbReference type="NCBI Taxonomy" id="283736"/>
    <lineage>
        <taxon>Bacteria</taxon>
        <taxon>Pseudomonadati</taxon>
        <taxon>Bacteroidota</taxon>
        <taxon>Flavobacteriia</taxon>
        <taxon>Flavobacteriales</taxon>
        <taxon>Flavobacteriaceae</taxon>
        <taxon>Leeuwenhoekiella</taxon>
    </lineage>
</organism>
<evidence type="ECO:0000256" key="9">
    <source>
        <dbReference type="PIRSR" id="PIRSR600101-1"/>
    </source>
</evidence>
<evidence type="ECO:0000256" key="10">
    <source>
        <dbReference type="PIRSR" id="PIRSR600101-2"/>
    </source>
</evidence>
<comment type="subunit">
    <text evidence="11">This enzyme consists of two polypeptide chains, which are synthesized in precursor form from a single polypeptide.</text>
</comment>
<feature type="binding site" evidence="10">
    <location>
        <position position="112"/>
    </location>
    <ligand>
        <name>L-glutamate</name>
        <dbReference type="ChEBI" id="CHEBI:29985"/>
    </ligand>
</feature>
<dbReference type="GO" id="GO:0036374">
    <property type="term" value="F:glutathione hydrolase activity"/>
    <property type="evidence" value="ECO:0007669"/>
    <property type="project" value="UniProtKB-UniRule"/>
</dbReference>
<sequence>MIKKYSYKIYKFQILFLGFVLVIASISCKSEKTVNRIINRGKLADSIMVVSAREEASRIGAEILKNGGNAFDALIAVDMALNVAYPFAGSIGGGGFMVYRKANGETGSIDYREKAPMAATSTMYLDAAGNPIDSLSRQGPLAVGVPGGIAGMFAIHKKLGSMPMEEILKPVIELAENGFTITENQLGRFKAYASLFEHVNRKEILFSKGFRPSDSIKIKANTLFKNPALAATLKRIAKNGESEFYDGETAQILVNFIQKHNGIITLEDLKSYDAVWRDPIVANYKDLKLIGMPPPSSGGIALAQILKMIEPYSIAQYKHNSLESIQLITEAERRAYADRSFYLGDPDFNTIPIDSLLSDRYNLKRMESFSFNEATPSLEVERGELSGYESMETTHFSLVDQFGNAVALTTTLNGAYGSKLYVDELGFFLNNEMDDFSAKPGVPNMFGLLGAEANKIEPQKRMLSSMTPTIVEKNGKLWMTVGTPGGSTIITSVLQTILNVSDFNMGMQEAVDAPRFHHQWLPDVVTFEPNAFGTDLLKQLENKGYIIQQENSVILGKVDGVLILPDGRLEGGADRRGDDTAVGF</sequence>
<dbReference type="Gene3D" id="1.10.246.130">
    <property type="match status" value="1"/>
</dbReference>
<name>A0A4Q0P9U3_9FLAO</name>
<dbReference type="GO" id="GO:0006750">
    <property type="term" value="P:glutathione biosynthetic process"/>
    <property type="evidence" value="ECO:0007669"/>
    <property type="project" value="UniProtKB-KW"/>
</dbReference>
<feature type="binding site" evidence="10">
    <location>
        <position position="486"/>
    </location>
    <ligand>
        <name>L-glutamate</name>
        <dbReference type="ChEBI" id="CHEBI:29985"/>
    </ligand>
</feature>
<dbReference type="Proteomes" id="UP000289238">
    <property type="component" value="Unassembled WGS sequence"/>
</dbReference>
<comment type="similarity">
    <text evidence="3 11">Belongs to the gamma-glutamyltransferase family.</text>
</comment>
<evidence type="ECO:0000256" key="2">
    <source>
        <dbReference type="ARBA" id="ARBA00001089"/>
    </source>
</evidence>
<dbReference type="PROSITE" id="PS00462">
    <property type="entry name" value="G_GLU_TRANSPEPTIDASE"/>
    <property type="match status" value="1"/>
</dbReference>
<evidence type="ECO:0000256" key="8">
    <source>
        <dbReference type="ARBA" id="ARBA00047417"/>
    </source>
</evidence>
<comment type="catalytic activity">
    <reaction evidence="8 11">
        <text>an N-terminal (5-L-glutamyl)-[peptide] + an alpha-amino acid = 5-L-glutamyl amino acid + an N-terminal L-alpha-aminoacyl-[peptide]</text>
        <dbReference type="Rhea" id="RHEA:23904"/>
        <dbReference type="Rhea" id="RHEA-COMP:9780"/>
        <dbReference type="Rhea" id="RHEA-COMP:9795"/>
        <dbReference type="ChEBI" id="CHEBI:77644"/>
        <dbReference type="ChEBI" id="CHEBI:78597"/>
        <dbReference type="ChEBI" id="CHEBI:78599"/>
        <dbReference type="ChEBI" id="CHEBI:78608"/>
        <dbReference type="EC" id="2.3.2.2"/>
    </reaction>
</comment>
<dbReference type="InterPro" id="IPR043137">
    <property type="entry name" value="GGT_ssub_C"/>
</dbReference>
<evidence type="ECO:0000256" key="3">
    <source>
        <dbReference type="ARBA" id="ARBA00009381"/>
    </source>
</evidence>
<evidence type="ECO:0000256" key="6">
    <source>
        <dbReference type="ARBA" id="ARBA00023145"/>
    </source>
</evidence>
<feature type="binding site" evidence="10">
    <location>
        <begin position="464"/>
        <end position="465"/>
    </location>
    <ligand>
        <name>L-glutamate</name>
        <dbReference type="ChEBI" id="CHEBI:29985"/>
    </ligand>
</feature>
<dbReference type="PANTHER" id="PTHR43199">
    <property type="entry name" value="GLUTATHIONE HYDROLASE"/>
    <property type="match status" value="1"/>
</dbReference>
<comment type="catalytic activity">
    <reaction evidence="2 11">
        <text>glutathione + H2O = L-cysteinylglycine + L-glutamate</text>
        <dbReference type="Rhea" id="RHEA:28807"/>
        <dbReference type="ChEBI" id="CHEBI:15377"/>
        <dbReference type="ChEBI" id="CHEBI:29985"/>
        <dbReference type="ChEBI" id="CHEBI:57925"/>
        <dbReference type="ChEBI" id="CHEBI:61694"/>
        <dbReference type="EC" id="3.4.19.13"/>
    </reaction>
</comment>
<dbReference type="Gene3D" id="3.60.20.40">
    <property type="match status" value="1"/>
</dbReference>
<dbReference type="InterPro" id="IPR029055">
    <property type="entry name" value="Ntn_hydrolases_N"/>
</dbReference>
<keyword evidence="7 11" id="KW-0012">Acyltransferase</keyword>
<gene>
    <name evidence="12" type="ORF">DSM00_1195</name>
</gene>
<dbReference type="EC" id="3.4.19.13" evidence="11"/>
<dbReference type="InterPro" id="IPR043138">
    <property type="entry name" value="GGT_lsub"/>
</dbReference>
<protein>
    <recommendedName>
        <fullName evidence="11">Glutathione hydrolase proenzyme</fullName>
        <ecNumber evidence="11">2.3.2.2</ecNumber>
        <ecNumber evidence="11">3.4.19.13</ecNumber>
    </recommendedName>
    <component>
        <recommendedName>
            <fullName evidence="11">Glutathione hydrolase large chain</fullName>
        </recommendedName>
    </component>
    <component>
        <recommendedName>
            <fullName evidence="11">Glutathione hydrolase small chain</fullName>
        </recommendedName>
    </component>
</protein>
<keyword evidence="11" id="KW-0317">Glutathione biosynthesis</keyword>
<dbReference type="UniPathway" id="UPA00204"/>